<reference evidence="1" key="2">
    <citation type="submission" date="2014-06" db="EMBL/GenBank/DDBJ databases">
        <title>The complete genome of Blastobotrys (Arxula) adeninivorans LS3 - a yeast of biotechnological interest.</title>
        <authorList>
            <person name="Kunze G."/>
            <person name="Gaillardin C."/>
            <person name="Czernicka M."/>
            <person name="Durrens P."/>
            <person name="Martin T."/>
            <person name="Boer E."/>
            <person name="Gabaldon T."/>
            <person name="Cruz J."/>
            <person name="Talla E."/>
            <person name="Marck C."/>
            <person name="Goffeau A."/>
            <person name="Barbe V."/>
            <person name="Baret P."/>
            <person name="Baronian K."/>
            <person name="Beier S."/>
            <person name="Bleykasten C."/>
            <person name="Bode R."/>
            <person name="Casaregola S."/>
            <person name="Despons L."/>
            <person name="Fairhead C."/>
            <person name="Giersberg M."/>
            <person name="Gierski P."/>
            <person name="Hahnel U."/>
            <person name="Hartmann A."/>
            <person name="Jankowska D."/>
            <person name="Jubin C."/>
            <person name="Jung P."/>
            <person name="Lafontaine I."/>
            <person name="Leh-Louis V."/>
            <person name="Lemaire M."/>
            <person name="Marcet-Houben M."/>
            <person name="Mascher M."/>
            <person name="Morel G."/>
            <person name="Richard G.-F."/>
            <person name="Riechen J."/>
            <person name="Sacerdot C."/>
            <person name="Sarkar A."/>
            <person name="Savel G."/>
            <person name="Schacherer J."/>
            <person name="Sherman D."/>
            <person name="Straub M.-L."/>
            <person name="Stein N."/>
            <person name="Thierry A."/>
            <person name="Trautwein-Schult A."/>
            <person name="Westhof E."/>
            <person name="Worch S."/>
            <person name="Dujon B."/>
            <person name="Souciet J.-L."/>
            <person name="Wincker P."/>
            <person name="Scholz U."/>
            <person name="Neuveglise N."/>
        </authorList>
    </citation>
    <scope>NUCLEOTIDE SEQUENCE</scope>
    <source>
        <strain evidence="1">LS3</strain>
    </source>
</reference>
<gene>
    <name evidence="1" type="ORF">GNLVRS02_ARAD1A04136g</name>
</gene>
<organism evidence="1">
    <name type="scientific">Blastobotrys adeninivorans</name>
    <name type="common">Yeast</name>
    <name type="synonym">Arxula adeninivorans</name>
    <dbReference type="NCBI Taxonomy" id="409370"/>
    <lineage>
        <taxon>Eukaryota</taxon>
        <taxon>Fungi</taxon>
        <taxon>Dikarya</taxon>
        <taxon>Ascomycota</taxon>
        <taxon>Saccharomycotina</taxon>
        <taxon>Dipodascomycetes</taxon>
        <taxon>Dipodascales</taxon>
        <taxon>Trichomonascaceae</taxon>
        <taxon>Blastobotrys</taxon>
    </lineage>
</organism>
<name>A0A060SWY8_BLAAD</name>
<dbReference type="EMBL" id="HG937691">
    <property type="protein sequence ID" value="CDP33208.1"/>
    <property type="molecule type" value="Genomic_DNA"/>
</dbReference>
<dbReference type="AlphaFoldDB" id="A0A060SWY8"/>
<proteinExistence type="predicted"/>
<sequence length="103" mass="11596">MAGKMNEKEPESSRGPPRLHGFLEIRRVLFVRDRTERWSRGTSIEGYEVIIASATGHSWHSYGRGASDAVIDATVYNCLLRSPWPVELTSQAWYSAPDLSSRS</sequence>
<protein>
    <submittedName>
        <fullName evidence="1">ARAD1A04136p</fullName>
    </submittedName>
</protein>
<evidence type="ECO:0000313" key="1">
    <source>
        <dbReference type="EMBL" id="CDP33208.1"/>
    </source>
</evidence>
<accession>A0A060SWY8</accession>
<reference evidence="1" key="1">
    <citation type="submission" date="2014-02" db="EMBL/GenBank/DDBJ databases">
        <authorList>
            <person name="Genoscope - CEA"/>
        </authorList>
    </citation>
    <scope>NUCLEOTIDE SEQUENCE</scope>
    <source>
        <strain evidence="1">LS3</strain>
    </source>
</reference>